<accession>A0A4Q5KNM4</accession>
<dbReference type="AlphaFoldDB" id="A0A4Q5KNM4"/>
<sequence>MSNNNLEKTKYREEVELEWLDAFEAGLYFHISMDVESNLDNTLND</sequence>
<evidence type="ECO:0000313" key="4">
    <source>
        <dbReference type="Proteomes" id="UP000293465"/>
    </source>
</evidence>
<dbReference type="Proteomes" id="UP000294063">
    <property type="component" value="Unassembled WGS sequence"/>
</dbReference>
<dbReference type="GeneID" id="56274074"/>
<proteinExistence type="predicted"/>
<dbReference type="EMBL" id="SEZN01000034">
    <property type="protein sequence ID" value="RYU62308.1"/>
    <property type="molecule type" value="Genomic_DNA"/>
</dbReference>
<dbReference type="EMBL" id="SEZJ01000002">
    <property type="protein sequence ID" value="RYU48118.1"/>
    <property type="molecule type" value="Genomic_DNA"/>
</dbReference>
<dbReference type="Proteomes" id="UP000293465">
    <property type="component" value="Unassembled WGS sequence"/>
</dbReference>
<gene>
    <name evidence="1" type="ORF">ERW49_03435</name>
    <name evidence="3" type="ORF">ERW53_16155</name>
    <name evidence="2" type="ORF">ERW57_14535</name>
</gene>
<name>A0A4Q5KNM4_9GAMM</name>
<evidence type="ECO:0000313" key="2">
    <source>
        <dbReference type="EMBL" id="RYU49702.1"/>
    </source>
</evidence>
<evidence type="ECO:0000313" key="5">
    <source>
        <dbReference type="Proteomes" id="UP000294063"/>
    </source>
</evidence>
<comment type="caution">
    <text evidence="1">The sequence shown here is derived from an EMBL/GenBank/DDBJ whole genome shotgun (WGS) entry which is preliminary data.</text>
</comment>
<organism evidence="1 4">
    <name type="scientific">Aliivibrio finisterrensis</name>
    <dbReference type="NCBI Taxonomy" id="511998"/>
    <lineage>
        <taxon>Bacteria</taxon>
        <taxon>Pseudomonadati</taxon>
        <taxon>Pseudomonadota</taxon>
        <taxon>Gammaproteobacteria</taxon>
        <taxon>Vibrionales</taxon>
        <taxon>Vibrionaceae</taxon>
        <taxon>Aliivibrio</taxon>
    </lineage>
</organism>
<dbReference type="EMBL" id="SEZK01000028">
    <property type="protein sequence ID" value="RYU49702.1"/>
    <property type="molecule type" value="Genomic_DNA"/>
</dbReference>
<dbReference type="OrthoDB" id="5918016at2"/>
<dbReference type="RefSeq" id="WP_130043687.1">
    <property type="nucleotide sequence ID" value="NZ_SEZJ01000002.1"/>
</dbReference>
<evidence type="ECO:0000313" key="3">
    <source>
        <dbReference type="EMBL" id="RYU62308.1"/>
    </source>
</evidence>
<evidence type="ECO:0000313" key="6">
    <source>
        <dbReference type="Proteomes" id="UP000294166"/>
    </source>
</evidence>
<keyword evidence="6" id="KW-1185">Reference proteome</keyword>
<evidence type="ECO:0000313" key="1">
    <source>
        <dbReference type="EMBL" id="RYU48118.1"/>
    </source>
</evidence>
<dbReference type="Proteomes" id="UP000294166">
    <property type="component" value="Unassembled WGS sequence"/>
</dbReference>
<protein>
    <submittedName>
        <fullName evidence="1">Uncharacterized protein</fullName>
    </submittedName>
</protein>
<reference evidence="4 5" key="1">
    <citation type="submission" date="2019-02" db="EMBL/GenBank/DDBJ databases">
        <title>Genome sequences of Aliivibrio finisterrensis strains from farmed Atlantic salmon.</title>
        <authorList>
            <person name="Bowman J.P."/>
        </authorList>
    </citation>
    <scope>NUCLEOTIDE SEQUENCE [LARGE SCALE GENOMIC DNA]</scope>
    <source>
        <strain evidence="3 6">A21</strain>
        <strain evidence="1 4">A32</strain>
        <strain evidence="2 5">A46</strain>
    </source>
</reference>